<keyword evidence="1" id="KW-1133">Transmembrane helix</keyword>
<organism evidence="3 4">
    <name type="scientific">Octopus vulgaris</name>
    <name type="common">Common octopus</name>
    <dbReference type="NCBI Taxonomy" id="6645"/>
    <lineage>
        <taxon>Eukaryota</taxon>
        <taxon>Metazoa</taxon>
        <taxon>Spiralia</taxon>
        <taxon>Lophotrochozoa</taxon>
        <taxon>Mollusca</taxon>
        <taxon>Cephalopoda</taxon>
        <taxon>Coleoidea</taxon>
        <taxon>Octopodiformes</taxon>
        <taxon>Octopoda</taxon>
        <taxon>Incirrata</taxon>
        <taxon>Octopodidae</taxon>
        <taxon>Octopus</taxon>
    </lineage>
</organism>
<evidence type="ECO:0000313" key="4">
    <source>
        <dbReference type="Proteomes" id="UP001162480"/>
    </source>
</evidence>
<feature type="domain" description="Chitin-binding type-4" evidence="2">
    <location>
        <begin position="32"/>
        <end position="220"/>
    </location>
</feature>
<gene>
    <name evidence="3" type="ORF">OCTVUL_1B015192</name>
</gene>
<keyword evidence="1" id="KW-0812">Transmembrane</keyword>
<evidence type="ECO:0000313" key="3">
    <source>
        <dbReference type="EMBL" id="CAI9725955.1"/>
    </source>
</evidence>
<dbReference type="Pfam" id="PF03067">
    <property type="entry name" value="LPMO_10"/>
    <property type="match status" value="1"/>
</dbReference>
<dbReference type="InterPro" id="IPR004302">
    <property type="entry name" value="Cellulose/chitin-bd_N"/>
</dbReference>
<feature type="transmembrane region" description="Helical" evidence="1">
    <location>
        <begin position="6"/>
        <end position="26"/>
    </location>
</feature>
<protein>
    <recommendedName>
        <fullName evidence="2">Chitin-binding type-4 domain-containing protein</fullName>
    </recommendedName>
</protein>
<dbReference type="EMBL" id="OX597820">
    <property type="protein sequence ID" value="CAI9725955.1"/>
    <property type="molecule type" value="Genomic_DNA"/>
</dbReference>
<keyword evidence="1" id="KW-0472">Membrane</keyword>
<accession>A0AA36B112</accession>
<sequence length="260" mass="29322">MDKQRVLASLRTLILIFYFLCISRTFHYVQAHGRLWEPVARSSMWRKHYGTPTNYQDNELYCGGVTVQYKKNGGKCGVCGDPYDGPHPNEVNGRFATGIIVRNYTEGQQVEAQVQLTANHKGWFMFTLCPKKKYSDPEPLDCFETHPLQIAGKNNTYKFPITADMKLVKVNLSLPKGLSCPYCVFRWKYNAGNSWGVDPVTNGGCIGCGNQEQFYGCADVTIFPDPNKTSSASKFTWNKYYLWLLLTAALVTGSVYSANI</sequence>
<dbReference type="AlphaFoldDB" id="A0AA36B112"/>
<keyword evidence="4" id="KW-1185">Reference proteome</keyword>
<evidence type="ECO:0000256" key="1">
    <source>
        <dbReference type="SAM" id="Phobius"/>
    </source>
</evidence>
<proteinExistence type="predicted"/>
<reference evidence="3" key="1">
    <citation type="submission" date="2023-08" db="EMBL/GenBank/DDBJ databases">
        <authorList>
            <person name="Alioto T."/>
            <person name="Alioto T."/>
            <person name="Gomez Garrido J."/>
        </authorList>
    </citation>
    <scope>NUCLEOTIDE SEQUENCE</scope>
</reference>
<evidence type="ECO:0000259" key="2">
    <source>
        <dbReference type="Pfam" id="PF03067"/>
    </source>
</evidence>
<name>A0AA36B112_OCTVU</name>
<dbReference type="Proteomes" id="UP001162480">
    <property type="component" value="Chromosome 7"/>
</dbReference>